<dbReference type="PROSITE" id="PS00189">
    <property type="entry name" value="LIPOYL"/>
    <property type="match status" value="2"/>
</dbReference>
<dbReference type="EMBL" id="FOGU01000010">
    <property type="protein sequence ID" value="SES30931.1"/>
    <property type="molecule type" value="Genomic_DNA"/>
</dbReference>
<keyword evidence="6" id="KW-0808">Transferase</keyword>
<keyword evidence="7" id="KW-1185">Reference proteome</keyword>
<evidence type="ECO:0000256" key="3">
    <source>
        <dbReference type="SAM" id="MobiDB-lite"/>
    </source>
</evidence>
<dbReference type="PANTHER" id="PTHR23151">
    <property type="entry name" value="DIHYDROLIPOAMIDE ACETYL/SUCCINYL-TRANSFERASE-RELATED"/>
    <property type="match status" value="1"/>
</dbReference>
<dbReference type="Pfam" id="PF00364">
    <property type="entry name" value="Biotin_lipoyl"/>
    <property type="match status" value="2"/>
</dbReference>
<dbReference type="PROSITE" id="PS50968">
    <property type="entry name" value="BIOTINYL_LIPOYL"/>
    <property type="match status" value="2"/>
</dbReference>
<dbReference type="PANTHER" id="PTHR23151:SF90">
    <property type="entry name" value="DIHYDROLIPOYLLYSINE-RESIDUE ACETYLTRANSFERASE COMPONENT OF PYRUVATE DEHYDROGENASE COMPLEX, MITOCHONDRIAL-RELATED"/>
    <property type="match status" value="1"/>
</dbReference>
<evidence type="ECO:0000256" key="2">
    <source>
        <dbReference type="ARBA" id="ARBA00022823"/>
    </source>
</evidence>
<dbReference type="InterPro" id="IPR045257">
    <property type="entry name" value="E2/Pdx1"/>
</dbReference>
<feature type="domain" description="Lipoyl-binding" evidence="4">
    <location>
        <begin position="2"/>
        <end position="77"/>
    </location>
</feature>
<sequence>MPHEVIMPALGMAQDTGQIVAWLKAEGDAVKAGDPIMEVETDKATMEVEAAHDGFLVGLRAAAGDNVPVGQVVATIAETADAPVPDAPAGDAAKDTGDAAGTADDTAAADDGAAAPEAAPEGAPVIMPALGMAQDSGTIVAWLKAPGDAVAAGDPLLEVETDKATMEIEAGHDGYVAELVGEAGEAIPVGEVIARITPEAPAAPRHRARGATPAPDTASGTAPAPEAAADAPAPEPAVDATTDAPAPEPGGRILASPKARRLAAERGLDLARLAEAGHPQPYHAADIETLAALPDTAAGTAPGAAAGPAAAPALRLTARVPAAAFDGFRARVAERLGAPPPADAFLALAAAGALRDIAGDTGAIAVDTEAGPLTDPDLTGLGALDTGGTAAPGLAVRDLSATRLASLDTGAGPTPRLTLTRRDDTLEIALAAAPGAIAEDDAIALLAGTAERIEDPLRQLL</sequence>
<dbReference type="GO" id="GO:0006086">
    <property type="term" value="P:pyruvate decarboxylation to acetyl-CoA"/>
    <property type="evidence" value="ECO:0007669"/>
    <property type="project" value="InterPro"/>
</dbReference>
<dbReference type="SUPFAM" id="SSF51230">
    <property type="entry name" value="Single hybrid motif"/>
    <property type="match status" value="2"/>
</dbReference>
<keyword evidence="2" id="KW-0450">Lipoyl</keyword>
<feature type="region of interest" description="Disordered" evidence="3">
    <location>
        <begin position="82"/>
        <end position="119"/>
    </location>
</feature>
<dbReference type="STRING" id="641238.SAMN04490244_101618"/>
<evidence type="ECO:0000259" key="4">
    <source>
        <dbReference type="PROSITE" id="PS50968"/>
    </source>
</evidence>
<organism evidence="6 7">
    <name type="scientific">Tranquillimonas rosea</name>
    <dbReference type="NCBI Taxonomy" id="641238"/>
    <lineage>
        <taxon>Bacteria</taxon>
        <taxon>Pseudomonadati</taxon>
        <taxon>Pseudomonadota</taxon>
        <taxon>Alphaproteobacteria</taxon>
        <taxon>Rhodobacterales</taxon>
        <taxon>Roseobacteraceae</taxon>
        <taxon>Tranquillimonas</taxon>
    </lineage>
</organism>
<accession>A0A1H9WAX2</accession>
<evidence type="ECO:0000313" key="7">
    <source>
        <dbReference type="Proteomes" id="UP000198885"/>
    </source>
</evidence>
<proteinExistence type="predicted"/>
<reference evidence="6 7" key="1">
    <citation type="submission" date="2016-10" db="EMBL/GenBank/DDBJ databases">
        <authorList>
            <person name="de Groot N.N."/>
        </authorList>
    </citation>
    <scope>NUCLEOTIDE SEQUENCE [LARGE SCALE GENOMIC DNA]</scope>
    <source>
        <strain evidence="6 7">DSM 23042</strain>
    </source>
</reference>
<dbReference type="InterPro" id="IPR036625">
    <property type="entry name" value="E3-bd_dom_sf"/>
</dbReference>
<dbReference type="AlphaFoldDB" id="A0A1H9WAX2"/>
<protein>
    <submittedName>
        <fullName evidence="6">2-oxoglutarate dehydrogenase E2 component (Dihydrolipoamide succinyltransferase)</fullName>
    </submittedName>
</protein>
<gene>
    <name evidence="5" type="ORF">SAMN04490244_101618</name>
    <name evidence="6" type="ORF">SAMN04490244_1103</name>
</gene>
<dbReference type="Proteomes" id="UP000198885">
    <property type="component" value="Unassembled WGS sequence"/>
</dbReference>
<evidence type="ECO:0000313" key="6">
    <source>
        <dbReference type="EMBL" id="SES30931.1"/>
    </source>
</evidence>
<dbReference type="EMBL" id="FOGU01000001">
    <property type="protein sequence ID" value="SER59293.1"/>
    <property type="molecule type" value="Genomic_DNA"/>
</dbReference>
<dbReference type="Gene3D" id="4.10.320.10">
    <property type="entry name" value="E3-binding domain"/>
    <property type="match status" value="1"/>
</dbReference>
<evidence type="ECO:0000256" key="1">
    <source>
        <dbReference type="ARBA" id="ARBA00001938"/>
    </source>
</evidence>
<dbReference type="OrthoDB" id="9804723at2"/>
<dbReference type="InterPro" id="IPR003016">
    <property type="entry name" value="2-oxoA_DH_lipoyl-BS"/>
</dbReference>
<name>A0A1H9WAX2_9RHOB</name>
<dbReference type="GO" id="GO:0045254">
    <property type="term" value="C:pyruvate dehydrogenase complex"/>
    <property type="evidence" value="ECO:0007669"/>
    <property type="project" value="InterPro"/>
</dbReference>
<dbReference type="RefSeq" id="WP_092688102.1">
    <property type="nucleotide sequence ID" value="NZ_FOGU01000001.1"/>
</dbReference>
<dbReference type="CDD" id="cd06849">
    <property type="entry name" value="lipoyl_domain"/>
    <property type="match status" value="2"/>
</dbReference>
<feature type="compositionally biased region" description="Low complexity" evidence="3">
    <location>
        <begin position="98"/>
        <end position="119"/>
    </location>
</feature>
<feature type="region of interest" description="Disordered" evidence="3">
    <location>
        <begin position="200"/>
        <end position="259"/>
    </location>
</feature>
<comment type="cofactor">
    <cofactor evidence="1">
        <name>(R)-lipoate</name>
        <dbReference type="ChEBI" id="CHEBI:83088"/>
    </cofactor>
</comment>
<feature type="compositionally biased region" description="Low complexity" evidence="3">
    <location>
        <begin position="210"/>
        <end position="245"/>
    </location>
</feature>
<evidence type="ECO:0000313" key="5">
    <source>
        <dbReference type="EMBL" id="SER59293.1"/>
    </source>
</evidence>
<dbReference type="InterPro" id="IPR011053">
    <property type="entry name" value="Single_hybrid_motif"/>
</dbReference>
<feature type="domain" description="Lipoyl-binding" evidence="4">
    <location>
        <begin position="122"/>
        <end position="197"/>
    </location>
</feature>
<dbReference type="InterPro" id="IPR000089">
    <property type="entry name" value="Biotin_lipoyl"/>
</dbReference>
<dbReference type="GO" id="GO:0016746">
    <property type="term" value="F:acyltransferase activity"/>
    <property type="evidence" value="ECO:0007669"/>
    <property type="project" value="InterPro"/>
</dbReference>
<feature type="compositionally biased region" description="Low complexity" evidence="3">
    <location>
        <begin position="82"/>
        <end position="91"/>
    </location>
</feature>
<dbReference type="Gene3D" id="2.40.50.100">
    <property type="match status" value="2"/>
</dbReference>